<feature type="signal peptide" evidence="1">
    <location>
        <begin position="1"/>
        <end position="26"/>
    </location>
</feature>
<dbReference type="EMBL" id="BOMV01000110">
    <property type="protein sequence ID" value="GIF01708.1"/>
    <property type="molecule type" value="Genomic_DNA"/>
</dbReference>
<accession>A0A919N2S8</accession>
<protein>
    <recommendedName>
        <fullName evidence="4">Secreted protein</fullName>
    </recommendedName>
</protein>
<reference evidence="2" key="1">
    <citation type="submission" date="2021-01" db="EMBL/GenBank/DDBJ databases">
        <title>Whole genome shotgun sequence of Actinoplanes rishiriensis NBRC 108556.</title>
        <authorList>
            <person name="Komaki H."/>
            <person name="Tamura T."/>
        </authorList>
    </citation>
    <scope>NUCLEOTIDE SEQUENCE</scope>
    <source>
        <strain evidence="2">NBRC 108556</strain>
    </source>
</reference>
<proteinExistence type="predicted"/>
<dbReference type="AlphaFoldDB" id="A0A919N2S8"/>
<evidence type="ECO:0000256" key="1">
    <source>
        <dbReference type="SAM" id="SignalP"/>
    </source>
</evidence>
<keyword evidence="3" id="KW-1185">Reference proteome</keyword>
<dbReference type="Pfam" id="PF03995">
    <property type="entry name" value="Inhibitor_I36"/>
    <property type="match status" value="1"/>
</dbReference>
<dbReference type="Proteomes" id="UP000636960">
    <property type="component" value="Unassembled WGS sequence"/>
</dbReference>
<comment type="caution">
    <text evidence="2">The sequence shown here is derived from an EMBL/GenBank/DDBJ whole genome shotgun (WGS) entry which is preliminary data.</text>
</comment>
<evidence type="ECO:0000313" key="3">
    <source>
        <dbReference type="Proteomes" id="UP000636960"/>
    </source>
</evidence>
<organism evidence="2 3">
    <name type="scientific">Paractinoplanes rishiriensis</name>
    <dbReference type="NCBI Taxonomy" id="1050105"/>
    <lineage>
        <taxon>Bacteria</taxon>
        <taxon>Bacillati</taxon>
        <taxon>Actinomycetota</taxon>
        <taxon>Actinomycetes</taxon>
        <taxon>Micromonosporales</taxon>
        <taxon>Micromonosporaceae</taxon>
        <taxon>Paractinoplanes</taxon>
    </lineage>
</organism>
<evidence type="ECO:0008006" key="4">
    <source>
        <dbReference type="Google" id="ProtNLM"/>
    </source>
</evidence>
<sequence>MRWALAAGVIAISVGTVLSSSTAAQAAQSAEFEDGVTAVYDGRVINLRDGWSGAQSCISFSANDVRCFTTPEEADVALGNTALADGRSVAAVPACASGWVCLWEAINGGGRRLIFQDDEWQDLGAYGFANVMSSWRNNQSSGDLAYVADDSVGTLSLAAGGYTANVGTVWNDIADSVQG</sequence>
<gene>
    <name evidence="2" type="ORF">Ari01nite_91720</name>
</gene>
<feature type="chain" id="PRO_5037940572" description="Secreted protein" evidence="1">
    <location>
        <begin position="27"/>
        <end position="179"/>
    </location>
</feature>
<name>A0A919N2S8_9ACTN</name>
<keyword evidence="1" id="KW-0732">Signal</keyword>
<evidence type="ECO:0000313" key="2">
    <source>
        <dbReference type="EMBL" id="GIF01708.1"/>
    </source>
</evidence>